<reference evidence="9 10" key="2">
    <citation type="submission" date="2024-05" db="EMBL/GenBank/DDBJ databases">
        <authorList>
            <person name="Chen Y."/>
            <person name="Shah S."/>
            <person name="Dougan E. K."/>
            <person name="Thang M."/>
            <person name="Chan C."/>
        </authorList>
    </citation>
    <scope>NUCLEOTIDE SEQUENCE [LARGE SCALE GENOMIC DNA]</scope>
</reference>
<dbReference type="EMBL" id="CAMXCT020000047">
    <property type="protein sequence ID" value="CAL1126371.1"/>
    <property type="molecule type" value="Genomic_DNA"/>
</dbReference>
<dbReference type="EMBL" id="CAMXCT030000047">
    <property type="protein sequence ID" value="CAL4760308.1"/>
    <property type="molecule type" value="Genomic_DNA"/>
</dbReference>
<name>A0A9P1FEG0_9DINO</name>
<keyword evidence="10" id="KW-1185">Reference proteome</keyword>
<dbReference type="GO" id="GO:0008270">
    <property type="term" value="F:zinc ion binding"/>
    <property type="evidence" value="ECO:0007669"/>
    <property type="project" value="InterPro"/>
</dbReference>
<evidence type="ECO:0000313" key="9">
    <source>
        <dbReference type="EMBL" id="CAL4760308.1"/>
    </source>
</evidence>
<dbReference type="OrthoDB" id="10248475at2759"/>
<dbReference type="PANTHER" id="PTHR11002:SF76">
    <property type="entry name" value="CARBONIC ANHYDRASE"/>
    <property type="match status" value="1"/>
</dbReference>
<evidence type="ECO:0000256" key="3">
    <source>
        <dbReference type="ARBA" id="ARBA00012925"/>
    </source>
</evidence>
<evidence type="ECO:0000313" key="8">
    <source>
        <dbReference type="EMBL" id="CAI3972996.1"/>
    </source>
</evidence>
<evidence type="ECO:0000256" key="7">
    <source>
        <dbReference type="ARBA" id="ARBA00048348"/>
    </source>
</evidence>
<evidence type="ECO:0000256" key="4">
    <source>
        <dbReference type="ARBA" id="ARBA00022723"/>
    </source>
</evidence>
<protein>
    <recommendedName>
        <fullName evidence="3">carbonic anhydrase</fullName>
        <ecNumber evidence="3">4.2.1.1</ecNumber>
    </recommendedName>
</protein>
<accession>A0A9P1FEG0</accession>
<evidence type="ECO:0000256" key="5">
    <source>
        <dbReference type="ARBA" id="ARBA00022833"/>
    </source>
</evidence>
<comment type="similarity">
    <text evidence="2">Belongs to the beta-class carbonic anhydrase family.</text>
</comment>
<dbReference type="InterPro" id="IPR036874">
    <property type="entry name" value="Carbonic_anhydrase_sf"/>
</dbReference>
<comment type="cofactor">
    <cofactor evidence="1">
        <name>Zn(2+)</name>
        <dbReference type="ChEBI" id="CHEBI:29105"/>
    </cofactor>
</comment>
<sequence length="1164" mass="123519">MASSVISQLVDAMTLCSQPAERQVRTTIDPPMAPEEAMKLLKDGNRRFVNGCPWGSKTKEAARQQLVEDGQAPHTAIIGCADSRAPLETIFDTMPGDIFVLRNAGNTCTHAEGSMVGSLEFCTGKLGSRLILVLGHTKCGAIYGATKTYLDSQPGKKVAGSALEGLLQDLGSVAQEAAQEMGPGASSDEVAAHAVKVNVFHTMNFLLRFSESIREMVKTGQVQIQGGIYHLETGSVEFLGQSPLQKELLDSSMAIPPSMVTEEERGLHGVRTGADERVPSDLALSMLKKGNERFAAGAPTAGKTSDAMRKALVKHNQAPHSAIVGCADSRVPVDTVFDATPGELFVLRNAGNTCTHAEGSIVGSLEFCTGKLGSKLILVLGHTQCGAIAGATATHQAGATNAPGCALEGLLQGLAVVAKDASEQLCPGASQQELVAHAVKVNVFHSMDFLLKFSEPLRELVRKGELDIQGGIYHLETGRVEFLGQSPRQAELLSSDLSLPPSMALGAIRTSQDGIVAPKLALQTLKEGNERFVVGAPAAGKVHRSMCEALATKGQAPHTAIVGCADSRCPLETLFDALPGDLFVLRNAGNTCTHAEGSILGSLEFCTGALNTQLIFVLGHTNCGAIKGATAAYFAAKKQPTKANNALDVLLKGLDTVVAQAVAEAGDKATEEEVAGLAVKLNVFHTMNFLMQHSEPIREKVSRGKLEIHGGVYDLKSGRVEFLGCSPSQSKLVAGKSTVAPSLKVLVDSSMSSANREWSAMVFSLIRQLANGMELCSRPERHVRTTLDVPLAPEEAATLLKDSPKGWGCEAWKITRGAPQKGRQQSLRERLSYLDSLAQPGKKEAAGCALEGLLQDLGSVAQEAAKELGRGATSDEVAAHAVKVNVFHTINFLLRFSESIREMVRIGQIQIQGATNAPGCALEGLLQGLAVVAKDASEQLGPHASQQELVAHAVKVNVFRSMEFLLKFSEPLRELVRKGELDIQGGIYHLETGRVEFALKTLKEGNGRFVEGANNALDVLLKGLDTVVAQAVAEAGDKATEEEVTALAVKLNVFHTMTFLTQHVEAALVVQAQPALREKASAVSSGELEIHGGVYDLKSGRVEFLTWTPSQPKLVKAKTTVFSATSQPKLRKSKSTVGSSPPQWKLVKAKSSASLSVNDKMFGA</sequence>
<organism evidence="8">
    <name type="scientific">Cladocopium goreaui</name>
    <dbReference type="NCBI Taxonomy" id="2562237"/>
    <lineage>
        <taxon>Eukaryota</taxon>
        <taxon>Sar</taxon>
        <taxon>Alveolata</taxon>
        <taxon>Dinophyceae</taxon>
        <taxon>Suessiales</taxon>
        <taxon>Symbiodiniaceae</taxon>
        <taxon>Cladocopium</taxon>
    </lineage>
</organism>
<gene>
    <name evidence="8" type="ORF">C1SCF055_LOCUS1527</name>
</gene>
<evidence type="ECO:0000256" key="1">
    <source>
        <dbReference type="ARBA" id="ARBA00001947"/>
    </source>
</evidence>
<keyword evidence="4" id="KW-0479">Metal-binding</keyword>
<dbReference type="EMBL" id="CAMXCT010000047">
    <property type="protein sequence ID" value="CAI3972996.1"/>
    <property type="molecule type" value="Genomic_DNA"/>
</dbReference>
<dbReference type="Proteomes" id="UP001152797">
    <property type="component" value="Unassembled WGS sequence"/>
</dbReference>
<dbReference type="EC" id="4.2.1.1" evidence="3"/>
<comment type="caution">
    <text evidence="8">The sequence shown here is derived from an EMBL/GenBank/DDBJ whole genome shotgun (WGS) entry which is preliminary data.</text>
</comment>
<dbReference type="PANTHER" id="PTHR11002">
    <property type="entry name" value="CARBONIC ANHYDRASE"/>
    <property type="match status" value="1"/>
</dbReference>
<dbReference type="Gene3D" id="3.40.1050.10">
    <property type="entry name" value="Carbonic anhydrase"/>
    <property type="match status" value="5"/>
</dbReference>
<keyword evidence="6" id="KW-0456">Lyase</keyword>
<evidence type="ECO:0000256" key="2">
    <source>
        <dbReference type="ARBA" id="ARBA00006217"/>
    </source>
</evidence>
<proteinExistence type="inferred from homology"/>
<dbReference type="SMART" id="SM00947">
    <property type="entry name" value="Pro_CA"/>
    <property type="match status" value="3"/>
</dbReference>
<dbReference type="GO" id="GO:0004089">
    <property type="term" value="F:carbonate dehydratase activity"/>
    <property type="evidence" value="ECO:0007669"/>
    <property type="project" value="UniProtKB-EC"/>
</dbReference>
<dbReference type="SUPFAM" id="SSF53056">
    <property type="entry name" value="beta-carbonic anhydrase, cab"/>
    <property type="match status" value="5"/>
</dbReference>
<keyword evidence="5" id="KW-0862">Zinc</keyword>
<comment type="catalytic activity">
    <reaction evidence="7">
        <text>hydrogencarbonate + H(+) = CO2 + H2O</text>
        <dbReference type="Rhea" id="RHEA:10748"/>
        <dbReference type="ChEBI" id="CHEBI:15377"/>
        <dbReference type="ChEBI" id="CHEBI:15378"/>
        <dbReference type="ChEBI" id="CHEBI:16526"/>
        <dbReference type="ChEBI" id="CHEBI:17544"/>
        <dbReference type="EC" id="4.2.1.1"/>
    </reaction>
</comment>
<dbReference type="InterPro" id="IPR001765">
    <property type="entry name" value="Carbonic_anhydrase"/>
</dbReference>
<evidence type="ECO:0000256" key="6">
    <source>
        <dbReference type="ARBA" id="ARBA00023239"/>
    </source>
</evidence>
<evidence type="ECO:0000313" key="10">
    <source>
        <dbReference type="Proteomes" id="UP001152797"/>
    </source>
</evidence>
<reference evidence="8" key="1">
    <citation type="submission" date="2022-10" db="EMBL/GenBank/DDBJ databases">
        <authorList>
            <person name="Chen Y."/>
            <person name="Dougan E. K."/>
            <person name="Chan C."/>
            <person name="Rhodes N."/>
            <person name="Thang M."/>
        </authorList>
    </citation>
    <scope>NUCLEOTIDE SEQUENCE</scope>
</reference>
<dbReference type="Pfam" id="PF00484">
    <property type="entry name" value="Pro_CA"/>
    <property type="match status" value="3"/>
</dbReference>
<dbReference type="AlphaFoldDB" id="A0A9P1FEG0"/>